<comment type="similarity">
    <text evidence="3 9">Belongs to the CobD/CbiB family.</text>
</comment>
<evidence type="ECO:0000256" key="8">
    <source>
        <dbReference type="ARBA" id="ARBA00023136"/>
    </source>
</evidence>
<keyword evidence="4 9" id="KW-1003">Cell membrane</keyword>
<keyword evidence="7 9" id="KW-1133">Transmembrane helix</keyword>
<evidence type="ECO:0000256" key="5">
    <source>
        <dbReference type="ARBA" id="ARBA00022573"/>
    </source>
</evidence>
<dbReference type="PANTHER" id="PTHR34308:SF1">
    <property type="entry name" value="COBALAMIN BIOSYNTHESIS PROTEIN CBIB"/>
    <property type="match status" value="1"/>
</dbReference>
<comment type="function">
    <text evidence="9">Converts cobyric acid to cobinamide by the addition of aminopropanol on the F carboxylic group.</text>
</comment>
<organism evidence="10 11">
    <name type="scientific">Bacillus infantis</name>
    <dbReference type="NCBI Taxonomy" id="324767"/>
    <lineage>
        <taxon>Bacteria</taxon>
        <taxon>Bacillati</taxon>
        <taxon>Bacillota</taxon>
        <taxon>Bacilli</taxon>
        <taxon>Bacillales</taxon>
        <taxon>Bacillaceae</taxon>
        <taxon>Bacillus</taxon>
    </lineage>
</organism>
<feature type="transmembrane region" description="Helical" evidence="9">
    <location>
        <begin position="51"/>
        <end position="71"/>
    </location>
</feature>
<comment type="caution">
    <text evidence="9">Lacks conserved residue(s) required for the propagation of feature annotation.</text>
</comment>
<evidence type="ECO:0000256" key="7">
    <source>
        <dbReference type="ARBA" id="ARBA00022989"/>
    </source>
</evidence>
<keyword evidence="8 9" id="KW-0472">Membrane</keyword>
<dbReference type="AlphaFoldDB" id="A0A5D4QYQ9"/>
<reference evidence="10 11" key="1">
    <citation type="submission" date="2019-08" db="EMBL/GenBank/DDBJ databases">
        <title>Bacillus genomes from the desert of Cuatro Cienegas, Coahuila.</title>
        <authorList>
            <person name="Olmedo-Alvarez G."/>
        </authorList>
    </citation>
    <scope>NUCLEOTIDE SEQUENCE [LARGE SCALE GENOMIC DNA]</scope>
    <source>
        <strain evidence="10 11">CH446_14T</strain>
    </source>
</reference>
<comment type="caution">
    <text evidence="10">The sequence shown here is derived from an EMBL/GenBank/DDBJ whole genome shotgun (WGS) entry which is preliminary data.</text>
</comment>
<dbReference type="EMBL" id="VTER01000015">
    <property type="protein sequence ID" value="TYS42934.1"/>
    <property type="molecule type" value="Genomic_DNA"/>
</dbReference>
<dbReference type="Pfam" id="PF03186">
    <property type="entry name" value="CobD_Cbib"/>
    <property type="match status" value="1"/>
</dbReference>
<dbReference type="Proteomes" id="UP000322139">
    <property type="component" value="Unassembled WGS sequence"/>
</dbReference>
<gene>
    <name evidence="9" type="primary">cobD</name>
    <name evidence="10" type="ORF">FZD51_22725</name>
</gene>
<feature type="transmembrane region" description="Helical" evidence="9">
    <location>
        <begin position="301"/>
        <end position="320"/>
    </location>
</feature>
<evidence type="ECO:0000256" key="9">
    <source>
        <dbReference type="HAMAP-Rule" id="MF_00024"/>
    </source>
</evidence>
<evidence type="ECO:0000313" key="10">
    <source>
        <dbReference type="EMBL" id="TYS42934.1"/>
    </source>
</evidence>
<accession>A0A5D4QYQ9</accession>
<name>A0A5D4QYQ9_9BACI</name>
<dbReference type="NCBIfam" id="TIGR00380">
    <property type="entry name" value="cobal_cbiB"/>
    <property type="match status" value="1"/>
</dbReference>
<evidence type="ECO:0000256" key="2">
    <source>
        <dbReference type="ARBA" id="ARBA00004953"/>
    </source>
</evidence>
<comment type="pathway">
    <text evidence="2 9">Cofactor biosynthesis; adenosylcobalamin biosynthesis.</text>
</comment>
<keyword evidence="6 9" id="KW-0812">Transmembrane</keyword>
<dbReference type="HAMAP" id="MF_00024">
    <property type="entry name" value="CobD_CbiB"/>
    <property type="match status" value="1"/>
</dbReference>
<dbReference type="GO" id="GO:0005886">
    <property type="term" value="C:plasma membrane"/>
    <property type="evidence" value="ECO:0007669"/>
    <property type="project" value="UniProtKB-SubCell"/>
</dbReference>
<dbReference type="RefSeq" id="WP_148976828.1">
    <property type="nucleotide sequence ID" value="NZ_VTER01000015.1"/>
</dbReference>
<dbReference type="GO" id="GO:0015420">
    <property type="term" value="F:ABC-type vitamin B12 transporter activity"/>
    <property type="evidence" value="ECO:0007669"/>
    <property type="project" value="UniProtKB-UniRule"/>
</dbReference>
<evidence type="ECO:0000256" key="4">
    <source>
        <dbReference type="ARBA" id="ARBA00022475"/>
    </source>
</evidence>
<dbReference type="GO" id="GO:0009236">
    <property type="term" value="P:cobalamin biosynthetic process"/>
    <property type="evidence" value="ECO:0007669"/>
    <property type="project" value="UniProtKB-UniRule"/>
</dbReference>
<sequence length="321" mass="35404">MMVYHLAALTLAFLMDLLIGDPPKWPHPVRWIGSFILFLDKKWNRGGRRKLKGAIMVLAVLGTVFLAASAITYTGYYIHPLAGIIIEAILISTAIAQKSLKEAALEVYSPLHRDNISEARLKLSYIVGRDTEKLEEPDIVRGTVETVAENTSDGITAPLFWALIGGAPLALLYRAANTCDSMAGYKNEKYIDFGWASARLDDLLNFIPARLTGLLMLIGKKPEHTSFKNAWNILIRDSRKHPSPNSGWGEAAAAALMGVQLGGINYYKGVVSDRARMGDPVAVLEKGHILSVIEIMNRTSLLFLLLLWLGGMLFELAVTWI</sequence>
<evidence type="ECO:0000256" key="6">
    <source>
        <dbReference type="ARBA" id="ARBA00022692"/>
    </source>
</evidence>
<evidence type="ECO:0000256" key="3">
    <source>
        <dbReference type="ARBA" id="ARBA00006263"/>
    </source>
</evidence>
<dbReference type="InterPro" id="IPR004485">
    <property type="entry name" value="Cobalamin_biosynth_CobD/CbiB"/>
</dbReference>
<protein>
    <recommendedName>
        <fullName evidence="9">Cobalamin biosynthesis protein CobD</fullName>
    </recommendedName>
</protein>
<evidence type="ECO:0000256" key="1">
    <source>
        <dbReference type="ARBA" id="ARBA00004651"/>
    </source>
</evidence>
<evidence type="ECO:0000313" key="11">
    <source>
        <dbReference type="Proteomes" id="UP000322139"/>
    </source>
</evidence>
<proteinExistence type="inferred from homology"/>
<dbReference type="UniPathway" id="UPA00148"/>
<keyword evidence="5 9" id="KW-0169">Cobalamin biosynthesis</keyword>
<dbReference type="PANTHER" id="PTHR34308">
    <property type="entry name" value="COBALAMIN BIOSYNTHESIS PROTEIN CBIB"/>
    <property type="match status" value="1"/>
</dbReference>
<comment type="subcellular location">
    <subcellularLocation>
        <location evidence="1 9">Cell membrane</location>
        <topology evidence="1 9">Multi-pass membrane protein</topology>
    </subcellularLocation>
</comment>
<dbReference type="GO" id="GO:0048472">
    <property type="term" value="F:threonine-phosphate decarboxylase activity"/>
    <property type="evidence" value="ECO:0007669"/>
    <property type="project" value="InterPro"/>
</dbReference>